<proteinExistence type="predicted"/>
<organism evidence="2">
    <name type="scientific">Candidatus Electrothrix aestuarii</name>
    <dbReference type="NCBI Taxonomy" id="3062594"/>
    <lineage>
        <taxon>Bacteria</taxon>
        <taxon>Pseudomonadati</taxon>
        <taxon>Thermodesulfobacteriota</taxon>
        <taxon>Desulfobulbia</taxon>
        <taxon>Desulfobulbales</taxon>
        <taxon>Desulfobulbaceae</taxon>
        <taxon>Candidatus Electrothrix</taxon>
    </lineage>
</organism>
<dbReference type="EMBL" id="CP159373">
    <property type="protein sequence ID" value="XCN75503.1"/>
    <property type="molecule type" value="Genomic_DNA"/>
</dbReference>
<sequence length="110" mass="12560">MLQPYGLGAWLGADKKDIHRLGYVIWESRTSKERGGGMLFGESALFQVFTDIFAAIIFFKIFSGFLGINKNLLKNYLYLEHPQKANLSYRQYCRTCLGICSKNAKNRALI</sequence>
<feature type="transmembrane region" description="Helical" evidence="1">
    <location>
        <begin position="44"/>
        <end position="68"/>
    </location>
</feature>
<name>A0AAU8M321_9BACT</name>
<keyword evidence="1" id="KW-0812">Transmembrane</keyword>
<dbReference type="KEGG" id="eaj:Q3M24_18945"/>
<gene>
    <name evidence="2" type="ORF">Q3M24_18945</name>
</gene>
<reference evidence="2" key="1">
    <citation type="journal article" date="2024" name="Syst. Appl. Microbiol.">
        <title>First single-strain enrichments of Electrothrix cable bacteria, description of E. aestuarii sp. nov. and E. rattekaaiensis sp. nov., and proposal of a cable bacteria taxonomy following the rules of the SeqCode.</title>
        <authorList>
            <person name="Plum-Jensen L.E."/>
            <person name="Schramm A."/>
            <person name="Marshall I.P.G."/>
        </authorList>
    </citation>
    <scope>NUCLEOTIDE SEQUENCE</scope>
    <source>
        <strain evidence="2">Rat1</strain>
    </source>
</reference>
<protein>
    <submittedName>
        <fullName evidence="2">Uncharacterized protein</fullName>
    </submittedName>
</protein>
<evidence type="ECO:0000256" key="1">
    <source>
        <dbReference type="SAM" id="Phobius"/>
    </source>
</evidence>
<keyword evidence="1" id="KW-0472">Membrane</keyword>
<dbReference type="AlphaFoldDB" id="A0AAU8M321"/>
<keyword evidence="1" id="KW-1133">Transmembrane helix</keyword>
<reference evidence="2" key="2">
    <citation type="submission" date="2024-06" db="EMBL/GenBank/DDBJ databases">
        <authorList>
            <person name="Plum-Jensen L.E."/>
            <person name="Schramm A."/>
            <person name="Marshall I.P.G."/>
        </authorList>
    </citation>
    <scope>NUCLEOTIDE SEQUENCE</scope>
    <source>
        <strain evidence="2">Rat1</strain>
    </source>
</reference>
<evidence type="ECO:0000313" key="2">
    <source>
        <dbReference type="EMBL" id="XCN75503.1"/>
    </source>
</evidence>
<accession>A0AAU8M321</accession>